<keyword evidence="4" id="KW-1185">Reference proteome</keyword>
<feature type="compositionally biased region" description="Low complexity" evidence="1">
    <location>
        <begin position="45"/>
        <end position="57"/>
    </location>
</feature>
<gene>
    <name evidence="3" type="ORF">F8O01_02020</name>
</gene>
<name>A0A7J5C3B4_9MICO</name>
<dbReference type="Gene3D" id="1.10.30.50">
    <property type="match status" value="1"/>
</dbReference>
<sequence length="607" mass="66043">MRRDRFGGGGARDERGNGNENGNGHGRGHEREHGREQGREHGRGHAPAADDYSASATAARRRAALDVELARTRQEHDALLFELGLLEVTGRHDETFRIAVDEIRAQERLVAAAQAKRAELLAFVHDATAGHARSRYPGDDDALVWAMRERTSELAVATAQPEARLSSELAEAVVLHESFPETANAFHRGSLSLAHVRAITGPGARIPTRRARTEYQRTLLGPAHHLTPARLRARAARLAEEHLPESMDERHAHAAGARGVHVRHEHDGMSRLEADLPTVLAAAIHNRLTAQARALTGPDESRTLHQLRADVFSELLLTSDLTGTGSPHAAASGISARIAITVPVLSLLDHTTTPALLDGLTPVPLKQARALTAHAPSWLRVLTDPITGTTREVDTRHPTAAQRALLHARDHHCRFPGCTRPAPRCDIDHTVAVVDGGATHIDNMEHLCRPHHTLKHHTRWRVRQHPGGHLDWTSPTGHTYTDDPRPTTTHIRRTNAGSDEPPPASPRGPRSGEAAVATQTLRTIERVADPGRGVERERERMQPRGYVPELGSPPGHAFGVRPRPVLDPADLGDARGSTGAALRDGAQGSRARRAGPRFEPSDDPPPF</sequence>
<comment type="caution">
    <text evidence="3">The sequence shown here is derived from an EMBL/GenBank/DDBJ whole genome shotgun (WGS) entry which is preliminary data.</text>
</comment>
<dbReference type="InterPro" id="IPR003615">
    <property type="entry name" value="HNH_nuc"/>
</dbReference>
<dbReference type="EMBL" id="WBJZ01000002">
    <property type="protein sequence ID" value="KAB1662258.1"/>
    <property type="molecule type" value="Genomic_DNA"/>
</dbReference>
<dbReference type="CDD" id="cd00085">
    <property type="entry name" value="HNHc"/>
    <property type="match status" value="1"/>
</dbReference>
<feature type="region of interest" description="Disordered" evidence="1">
    <location>
        <begin position="1"/>
        <end position="57"/>
    </location>
</feature>
<feature type="domain" description="HNH nuclease" evidence="2">
    <location>
        <begin position="401"/>
        <end position="453"/>
    </location>
</feature>
<dbReference type="InterPro" id="IPR003870">
    <property type="entry name" value="DUF222"/>
</dbReference>
<protein>
    <submittedName>
        <fullName evidence="3">DUF222 domain-containing protein</fullName>
    </submittedName>
</protein>
<dbReference type="RefSeq" id="WP_158039196.1">
    <property type="nucleotide sequence ID" value="NZ_JACCFV010000001.1"/>
</dbReference>
<dbReference type="Pfam" id="PF02720">
    <property type="entry name" value="DUF222"/>
    <property type="match status" value="1"/>
</dbReference>
<evidence type="ECO:0000256" key="1">
    <source>
        <dbReference type="SAM" id="MobiDB-lite"/>
    </source>
</evidence>
<dbReference type="SMART" id="SM00507">
    <property type="entry name" value="HNHc"/>
    <property type="match status" value="1"/>
</dbReference>
<organism evidence="3 4">
    <name type="scientific">Pseudoclavibacter chungangensis</name>
    <dbReference type="NCBI Taxonomy" id="587635"/>
    <lineage>
        <taxon>Bacteria</taxon>
        <taxon>Bacillati</taxon>
        <taxon>Actinomycetota</taxon>
        <taxon>Actinomycetes</taxon>
        <taxon>Micrococcales</taxon>
        <taxon>Microbacteriaceae</taxon>
        <taxon>Pseudoclavibacter</taxon>
    </lineage>
</organism>
<evidence type="ECO:0000313" key="3">
    <source>
        <dbReference type="EMBL" id="KAB1662258.1"/>
    </source>
</evidence>
<evidence type="ECO:0000259" key="2">
    <source>
        <dbReference type="SMART" id="SM00507"/>
    </source>
</evidence>
<dbReference type="AlphaFoldDB" id="A0A7J5C3B4"/>
<accession>A0A7J5C3B4</accession>
<feature type="compositionally biased region" description="Basic and acidic residues" evidence="1">
    <location>
        <begin position="1"/>
        <end position="17"/>
    </location>
</feature>
<feature type="region of interest" description="Disordered" evidence="1">
    <location>
        <begin position="466"/>
        <end position="607"/>
    </location>
</feature>
<feature type="compositionally biased region" description="Basic and acidic residues" evidence="1">
    <location>
        <begin position="523"/>
        <end position="542"/>
    </location>
</feature>
<dbReference type="Proteomes" id="UP000467240">
    <property type="component" value="Unassembled WGS sequence"/>
</dbReference>
<proteinExistence type="predicted"/>
<feature type="compositionally biased region" description="Basic and acidic residues" evidence="1">
    <location>
        <begin position="27"/>
        <end position="43"/>
    </location>
</feature>
<dbReference type="OrthoDB" id="3261064at2"/>
<evidence type="ECO:0000313" key="4">
    <source>
        <dbReference type="Proteomes" id="UP000467240"/>
    </source>
</evidence>
<reference evidence="3 4" key="1">
    <citation type="submission" date="2019-09" db="EMBL/GenBank/DDBJ databases">
        <title>Phylogeny of genus Pseudoclavibacter and closely related genus.</title>
        <authorList>
            <person name="Li Y."/>
        </authorList>
    </citation>
    <scope>NUCLEOTIDE SEQUENCE [LARGE SCALE GENOMIC DNA]</scope>
    <source>
        <strain evidence="3 4">DSM 23821</strain>
    </source>
</reference>